<evidence type="ECO:0000313" key="1">
    <source>
        <dbReference type="EMBL" id="CCF83098.1"/>
    </source>
</evidence>
<dbReference type="GO" id="GO:0030638">
    <property type="term" value="P:polyketide metabolic process"/>
    <property type="evidence" value="ECO:0007669"/>
    <property type="project" value="InterPro"/>
</dbReference>
<reference evidence="1 2" key="1">
    <citation type="journal article" date="2012" name="ISME J.">
        <title>Nitrification expanded: discovery, physiology and genomics of a nitrite-oxidizing bacterium from the phylum Chloroflexi.</title>
        <authorList>
            <person name="Sorokin D.Y."/>
            <person name="Lucker S."/>
            <person name="Vejmelkova D."/>
            <person name="Kostrikina N.A."/>
            <person name="Kleerebezem R."/>
            <person name="Rijpstra W.I."/>
            <person name="Damste J.S."/>
            <person name="Le Paslier D."/>
            <person name="Muyzer G."/>
            <person name="Wagner M."/>
            <person name="van Loosdrecht M.C."/>
            <person name="Daims H."/>
        </authorList>
    </citation>
    <scope>NUCLEOTIDE SEQUENCE [LARGE SCALE GENOMIC DNA]</scope>
    <source>
        <strain evidence="2">none</strain>
    </source>
</reference>
<accession>I4EEI6</accession>
<dbReference type="PANTHER" id="PTHR38436">
    <property type="entry name" value="POLYKETIDE CYCLASE SNOAL-LIKE DOMAIN"/>
    <property type="match status" value="1"/>
</dbReference>
<comment type="caution">
    <text evidence="1">The sequence shown here is derived from an EMBL/GenBank/DDBJ whole genome shotgun (WGS) entry which is preliminary data.</text>
</comment>
<dbReference type="InterPro" id="IPR032710">
    <property type="entry name" value="NTF2-like_dom_sf"/>
</dbReference>
<name>I4EEI6_9BACT</name>
<dbReference type="RefSeq" id="WP_008475855.1">
    <property type="nucleotide sequence ID" value="NZ_CAGS01000095.1"/>
</dbReference>
<dbReference type="InterPro" id="IPR009959">
    <property type="entry name" value="Cyclase_SnoaL-like"/>
</dbReference>
<proteinExistence type="predicted"/>
<dbReference type="Gene3D" id="3.10.450.50">
    <property type="match status" value="1"/>
</dbReference>
<organism evidence="1 2">
    <name type="scientific">Nitrolancea hollandica Lb</name>
    <dbReference type="NCBI Taxonomy" id="1129897"/>
    <lineage>
        <taxon>Bacteria</taxon>
        <taxon>Pseudomonadati</taxon>
        <taxon>Thermomicrobiota</taxon>
        <taxon>Thermomicrobia</taxon>
        <taxon>Sphaerobacterales</taxon>
        <taxon>Sphaerobacterineae</taxon>
        <taxon>Sphaerobacteraceae</taxon>
        <taxon>Nitrolancea</taxon>
    </lineage>
</organism>
<protein>
    <recommendedName>
        <fullName evidence="3">Ester cyclase</fullName>
    </recommendedName>
</protein>
<evidence type="ECO:0000313" key="2">
    <source>
        <dbReference type="Proteomes" id="UP000004221"/>
    </source>
</evidence>
<dbReference type="PANTHER" id="PTHR38436:SF1">
    <property type="entry name" value="ESTER CYCLASE"/>
    <property type="match status" value="1"/>
</dbReference>
<evidence type="ECO:0008006" key="3">
    <source>
        <dbReference type="Google" id="ProtNLM"/>
    </source>
</evidence>
<dbReference type="OrthoDB" id="129343at2"/>
<dbReference type="Pfam" id="PF07366">
    <property type="entry name" value="SnoaL"/>
    <property type="match status" value="1"/>
</dbReference>
<dbReference type="AlphaFoldDB" id="I4EEI6"/>
<keyword evidence="2" id="KW-1185">Reference proteome</keyword>
<dbReference type="EMBL" id="CAGS01000095">
    <property type="protein sequence ID" value="CCF83098.1"/>
    <property type="molecule type" value="Genomic_DNA"/>
</dbReference>
<dbReference type="Proteomes" id="UP000004221">
    <property type="component" value="Unassembled WGS sequence"/>
</dbReference>
<sequence length="144" mass="16195">MSVEANMAIIQRRYQDLNRHDLDAAMTLLAPNFVFYAPGATEVTDASGWRRFFTMYYRAFPDLRFIEDQAFASGNNVALRWTAHGTQLNEFLSVPPTGKQITTLGIALFHIEGDKIAAEWLEFDQLGLVQQLGVILVRGRLASS</sequence>
<gene>
    <name evidence="1" type="ORF">NITHO_1840002</name>
</gene>
<dbReference type="SUPFAM" id="SSF54427">
    <property type="entry name" value="NTF2-like"/>
    <property type="match status" value="1"/>
</dbReference>